<reference evidence="1 2" key="1">
    <citation type="submission" date="2023-03" db="EMBL/GenBank/DDBJ databases">
        <title>Complete genome sequence of Tepidibacter sp. SWIR-1, isolated from a deep-sea hydrothermal vent.</title>
        <authorList>
            <person name="Li X."/>
        </authorList>
    </citation>
    <scope>NUCLEOTIDE SEQUENCE [LARGE SCALE GENOMIC DNA]</scope>
    <source>
        <strain evidence="1 2">SWIR-1</strain>
    </source>
</reference>
<evidence type="ECO:0000313" key="1">
    <source>
        <dbReference type="EMBL" id="WFD10974.1"/>
    </source>
</evidence>
<dbReference type="EMBL" id="CP120733">
    <property type="protein sequence ID" value="WFD10974.1"/>
    <property type="molecule type" value="Genomic_DNA"/>
</dbReference>
<accession>A0ABY8EDF7</accession>
<sequence>MINIVFKILLVAVTFAFLLSWGYIKQQRKNEELLNNLYKKIENKVMNEFKKKEKLTIKDIENLIKGTKASLFWSKNKITVTDPRIFIKNLIKDMLSKGLIIEVVDNNSRVYKAR</sequence>
<gene>
    <name evidence="1" type="ORF">P4S50_02555</name>
</gene>
<organism evidence="1 2">
    <name type="scientific">Tepidibacter hydrothermalis</name>
    <dbReference type="NCBI Taxonomy" id="3036126"/>
    <lineage>
        <taxon>Bacteria</taxon>
        <taxon>Bacillati</taxon>
        <taxon>Bacillota</taxon>
        <taxon>Clostridia</taxon>
        <taxon>Peptostreptococcales</taxon>
        <taxon>Peptostreptococcaceae</taxon>
        <taxon>Tepidibacter</taxon>
    </lineage>
</organism>
<proteinExistence type="predicted"/>
<dbReference type="RefSeq" id="WP_277732938.1">
    <property type="nucleotide sequence ID" value="NZ_CP120733.1"/>
</dbReference>
<protein>
    <submittedName>
        <fullName evidence="1">Uncharacterized protein</fullName>
    </submittedName>
</protein>
<evidence type="ECO:0000313" key="2">
    <source>
        <dbReference type="Proteomes" id="UP001222800"/>
    </source>
</evidence>
<keyword evidence="2" id="KW-1185">Reference proteome</keyword>
<name>A0ABY8EDF7_9FIRM</name>
<dbReference type="Proteomes" id="UP001222800">
    <property type="component" value="Chromosome"/>
</dbReference>